<dbReference type="RefSeq" id="WP_377122318.1">
    <property type="nucleotide sequence ID" value="NZ_JBHRSD010000011.1"/>
</dbReference>
<feature type="domain" description="TonB-dependent receptor plug" evidence="13">
    <location>
        <begin position="74"/>
        <end position="174"/>
    </location>
</feature>
<dbReference type="PANTHER" id="PTHR40980">
    <property type="entry name" value="PLUG DOMAIN-CONTAINING PROTEIN"/>
    <property type="match status" value="1"/>
</dbReference>
<protein>
    <submittedName>
        <fullName evidence="14">TonB-dependent receptor</fullName>
    </submittedName>
</protein>
<evidence type="ECO:0000256" key="11">
    <source>
        <dbReference type="SAM" id="SignalP"/>
    </source>
</evidence>
<dbReference type="PROSITE" id="PS52016">
    <property type="entry name" value="TONB_DEPENDENT_REC_3"/>
    <property type="match status" value="1"/>
</dbReference>
<comment type="subcellular location">
    <subcellularLocation>
        <location evidence="1 8">Cell outer membrane</location>
        <topology evidence="1 8">Multi-pass membrane protein</topology>
    </subcellularLocation>
</comment>
<gene>
    <name evidence="14" type="ORF">ACFOEE_06670</name>
</gene>
<evidence type="ECO:0000256" key="1">
    <source>
        <dbReference type="ARBA" id="ARBA00004571"/>
    </source>
</evidence>
<dbReference type="InterPro" id="IPR037066">
    <property type="entry name" value="Plug_dom_sf"/>
</dbReference>
<dbReference type="Gene3D" id="2.40.170.20">
    <property type="entry name" value="TonB-dependent receptor, beta-barrel domain"/>
    <property type="match status" value="1"/>
</dbReference>
<sequence>MSNNNNSHNPTGNPRRFQRSALGLALLTACNLSYAQDEVTDDKKTDQEMETIEVRGIRASMAENLALKRLSNAILDAITAEDIGKFPDKNVADSLQRVPGIVISRSGGEGENVSIRGLSSDLTFTQLNGNFIASSPGDPSRSFSYSLLPSTMIQSVEVFKSSEARLDEGGVGGTVILHSRKPLDMDANSGALNVEYTNSDVTEKYEPSFSGVYSWKNSDEDFGILLGYTEQDRTNRSLSGDTSGGGGWRWATSDDKPAMDVNGNEIVNSTRRFAALTDAYGNVYEGVWAPQVAGVGVTKEKRERVGGQVTMQWRPTDALELTANYFHFGLSQDSTNSQMWIPEWKYSPDYLTGVELDESGTIVTGMDFTTGAGGTEGNLEFPWIIGSYTVEENTSDTYDFGFEYAGDVYDLRGKFGRTQAEGGPSESWSAAYKSGQPAKRSDSGLVENAASYAGWRLGDRVSLYADPALLTNLQAGIAGDPDPGSTGSSFVVSDLAENYAQLDLDYRLDYGIIDTLRVGVKYRNAKLHRETNNTFFITQAGAEQIASGELDPFSQGAIDKVSYQWIDGMPDLTEILNEESEQNIPGGFSVNVMPTINWDRYRDIVTSQYVKHTRREPDFIFDIEETITAGYMQADFSYETLRGNFGVRYVETKTNIMSSDKINYYLDDIDDVTEEDILGDERVVDVATMTERSVTDKRWLPSVNLVWDASDDLVVRMAAAKTMSRAPFNDMGAPENLTFISQEWADDRLEFRGNPVDPGWSGSGGNKALQPFESVQLDVSAEYYFAKGSAVGVALFNKKVDNFIVPLIITSVRPFEGFTNPNTGVEIVPPGDITVTPFRTTANGTNATSRGVEVFAQHAFDNGFGFNINYTLNDTNQADINVNGEKIGESALVGSADNQFNFSAYFENDSYSLRASYNRRGKTALGLADGLTVYQEPYQQVDVNASYSLLENLIFTASVINLTEEEPRTFYGTDSRARLRSSSYTGRRYYAGLTYRF</sequence>
<evidence type="ECO:0000313" key="14">
    <source>
        <dbReference type="EMBL" id="MFC3032196.1"/>
    </source>
</evidence>
<dbReference type="Gene3D" id="2.170.130.10">
    <property type="entry name" value="TonB-dependent receptor, plug domain"/>
    <property type="match status" value="1"/>
</dbReference>
<dbReference type="SUPFAM" id="SSF56935">
    <property type="entry name" value="Porins"/>
    <property type="match status" value="1"/>
</dbReference>
<comment type="caution">
    <text evidence="14">The sequence shown here is derived from an EMBL/GenBank/DDBJ whole genome shotgun (WGS) entry which is preliminary data.</text>
</comment>
<evidence type="ECO:0000256" key="2">
    <source>
        <dbReference type="ARBA" id="ARBA00022448"/>
    </source>
</evidence>
<feature type="domain" description="TonB-dependent receptor-like beta-barrel" evidence="12">
    <location>
        <begin position="438"/>
        <end position="962"/>
    </location>
</feature>
<dbReference type="InterPro" id="IPR036942">
    <property type="entry name" value="Beta-barrel_TonB_sf"/>
</dbReference>
<evidence type="ECO:0000256" key="10">
    <source>
        <dbReference type="SAM" id="MobiDB-lite"/>
    </source>
</evidence>
<accession>A0ABV7CI09</accession>
<evidence type="ECO:0000256" key="8">
    <source>
        <dbReference type="PROSITE-ProRule" id="PRU01360"/>
    </source>
</evidence>
<reference evidence="15" key="1">
    <citation type="journal article" date="2019" name="Int. J. Syst. Evol. Microbiol.">
        <title>The Global Catalogue of Microorganisms (GCM) 10K type strain sequencing project: providing services to taxonomists for standard genome sequencing and annotation.</title>
        <authorList>
            <consortium name="The Broad Institute Genomics Platform"/>
            <consortium name="The Broad Institute Genome Sequencing Center for Infectious Disease"/>
            <person name="Wu L."/>
            <person name="Ma J."/>
        </authorList>
    </citation>
    <scope>NUCLEOTIDE SEQUENCE [LARGE SCALE GENOMIC DNA]</scope>
    <source>
        <strain evidence="15">KCTC 42730</strain>
    </source>
</reference>
<evidence type="ECO:0000256" key="4">
    <source>
        <dbReference type="ARBA" id="ARBA00022692"/>
    </source>
</evidence>
<keyword evidence="11" id="KW-0732">Signal</keyword>
<keyword evidence="2 8" id="KW-0813">Transport</keyword>
<keyword evidence="7 8" id="KW-0998">Cell outer membrane</keyword>
<dbReference type="InterPro" id="IPR010104">
    <property type="entry name" value="TonB_rcpt_bac"/>
</dbReference>
<keyword evidence="3 8" id="KW-1134">Transmembrane beta strand</keyword>
<keyword evidence="14" id="KW-0675">Receptor</keyword>
<feature type="region of interest" description="Disordered" evidence="10">
    <location>
        <begin position="420"/>
        <end position="440"/>
    </location>
</feature>
<feature type="signal peptide" evidence="11">
    <location>
        <begin position="1"/>
        <end position="35"/>
    </location>
</feature>
<keyword evidence="5 9" id="KW-0798">TonB box</keyword>
<keyword evidence="4 8" id="KW-0812">Transmembrane</keyword>
<dbReference type="InterPro" id="IPR039426">
    <property type="entry name" value="TonB-dep_rcpt-like"/>
</dbReference>
<dbReference type="InterPro" id="IPR012910">
    <property type="entry name" value="Plug_dom"/>
</dbReference>
<evidence type="ECO:0000256" key="3">
    <source>
        <dbReference type="ARBA" id="ARBA00022452"/>
    </source>
</evidence>
<proteinExistence type="inferred from homology"/>
<evidence type="ECO:0000313" key="15">
    <source>
        <dbReference type="Proteomes" id="UP001595453"/>
    </source>
</evidence>
<organism evidence="14 15">
    <name type="scientific">Pseudoalteromonas fenneropenaei</name>
    <dbReference type="NCBI Taxonomy" id="1737459"/>
    <lineage>
        <taxon>Bacteria</taxon>
        <taxon>Pseudomonadati</taxon>
        <taxon>Pseudomonadota</taxon>
        <taxon>Gammaproteobacteria</taxon>
        <taxon>Alteromonadales</taxon>
        <taxon>Pseudoalteromonadaceae</taxon>
        <taxon>Pseudoalteromonas</taxon>
    </lineage>
</organism>
<dbReference type="InterPro" id="IPR000531">
    <property type="entry name" value="Beta-barrel_TonB"/>
</dbReference>
<keyword evidence="15" id="KW-1185">Reference proteome</keyword>
<dbReference type="EMBL" id="JBHRSD010000011">
    <property type="protein sequence ID" value="MFC3032196.1"/>
    <property type="molecule type" value="Genomic_DNA"/>
</dbReference>
<comment type="similarity">
    <text evidence="8 9">Belongs to the TonB-dependent receptor family.</text>
</comment>
<dbReference type="Proteomes" id="UP001595453">
    <property type="component" value="Unassembled WGS sequence"/>
</dbReference>
<evidence type="ECO:0000256" key="9">
    <source>
        <dbReference type="RuleBase" id="RU003357"/>
    </source>
</evidence>
<evidence type="ECO:0000259" key="12">
    <source>
        <dbReference type="Pfam" id="PF00593"/>
    </source>
</evidence>
<evidence type="ECO:0000256" key="7">
    <source>
        <dbReference type="ARBA" id="ARBA00023237"/>
    </source>
</evidence>
<evidence type="ECO:0000256" key="5">
    <source>
        <dbReference type="ARBA" id="ARBA00023077"/>
    </source>
</evidence>
<name>A0ABV7CI09_9GAMM</name>
<dbReference type="NCBIfam" id="TIGR01782">
    <property type="entry name" value="TonB-Xanth-Caul"/>
    <property type="match status" value="1"/>
</dbReference>
<dbReference type="Pfam" id="PF07715">
    <property type="entry name" value="Plug"/>
    <property type="match status" value="1"/>
</dbReference>
<dbReference type="Pfam" id="PF00593">
    <property type="entry name" value="TonB_dep_Rec_b-barrel"/>
    <property type="match status" value="1"/>
</dbReference>
<dbReference type="PANTHER" id="PTHR40980:SF3">
    <property type="entry name" value="TONB-DEPENDENT RECEPTOR-LIKE BETA-BARREL DOMAIN-CONTAINING PROTEIN"/>
    <property type="match status" value="1"/>
</dbReference>
<evidence type="ECO:0000259" key="13">
    <source>
        <dbReference type="Pfam" id="PF07715"/>
    </source>
</evidence>
<feature type="chain" id="PRO_5045337059" evidence="11">
    <location>
        <begin position="36"/>
        <end position="997"/>
    </location>
</feature>
<evidence type="ECO:0000256" key="6">
    <source>
        <dbReference type="ARBA" id="ARBA00023136"/>
    </source>
</evidence>
<keyword evidence="6 8" id="KW-0472">Membrane</keyword>